<dbReference type="EMBL" id="AYSL01000164">
    <property type="protein sequence ID" value="KTF08087.1"/>
    <property type="molecule type" value="Genomic_DNA"/>
</dbReference>
<accession>A0A1B6NYT0</accession>
<reference evidence="1" key="1">
    <citation type="submission" date="2013-11" db="EMBL/GenBank/DDBJ databases">
        <title>Microbial diversity, functional groups and degradation webs in Northern and Southern Mediterranean and Red Sea marine crude oil polluted sites.</title>
        <authorList>
            <person name="Daffonchio D."/>
            <person name="Mapelli F."/>
            <person name="Ferrer M."/>
            <person name="Richter M."/>
            <person name="Cherif A."/>
            <person name="Malkawi H.I."/>
            <person name="Yakimov M.M."/>
            <person name="Abdel-Fattah Y.R."/>
            <person name="Blaghen M."/>
            <person name="Golyshin P.N."/>
            <person name="Kalogerakis N."/>
            <person name="Boon N."/>
            <person name="Magagnini M."/>
            <person name="Fava F."/>
        </authorList>
    </citation>
    <scope>NUCLEOTIDE SEQUENCE</scope>
</reference>
<dbReference type="AlphaFoldDB" id="A0A1B6NYT0"/>
<proteinExistence type="predicted"/>
<evidence type="ECO:0000313" key="1">
    <source>
        <dbReference type="EMBL" id="KTF08087.1"/>
    </source>
</evidence>
<gene>
    <name evidence="1" type="ORF">MGSAQ_000417</name>
</gene>
<protein>
    <submittedName>
        <fullName evidence="1">Uncharacterized protein</fullName>
    </submittedName>
</protein>
<name>A0A1B6NYT0_9ZZZZ</name>
<comment type="caution">
    <text evidence="1">The sequence shown here is derived from an EMBL/GenBank/DDBJ whole genome shotgun (WGS) entry which is preliminary data.</text>
</comment>
<sequence>MVRLALIMYVCPSVTLLVGRVRVLRLRKVAWGQVVFITACVVSARLRSL</sequence>
<organism evidence="1">
    <name type="scientific">marine sediment metagenome</name>
    <dbReference type="NCBI Taxonomy" id="412755"/>
    <lineage>
        <taxon>unclassified sequences</taxon>
        <taxon>metagenomes</taxon>
        <taxon>ecological metagenomes</taxon>
    </lineage>
</organism>